<evidence type="ECO:0008006" key="4">
    <source>
        <dbReference type="Google" id="ProtNLM"/>
    </source>
</evidence>
<feature type="transmembrane region" description="Helical" evidence="1">
    <location>
        <begin position="6"/>
        <end position="24"/>
    </location>
</feature>
<organism evidence="2 3">
    <name type="scientific">Paracidovorax wautersii</name>
    <dbReference type="NCBI Taxonomy" id="1177982"/>
    <lineage>
        <taxon>Bacteria</taxon>
        <taxon>Pseudomonadati</taxon>
        <taxon>Pseudomonadota</taxon>
        <taxon>Betaproteobacteria</taxon>
        <taxon>Burkholderiales</taxon>
        <taxon>Comamonadaceae</taxon>
        <taxon>Paracidovorax</taxon>
    </lineage>
</organism>
<feature type="transmembrane region" description="Helical" evidence="1">
    <location>
        <begin position="74"/>
        <end position="97"/>
    </location>
</feature>
<keyword evidence="1" id="KW-0812">Transmembrane</keyword>
<dbReference type="Pfam" id="PF10993">
    <property type="entry name" value="DUF2818"/>
    <property type="match status" value="1"/>
</dbReference>
<dbReference type="PIRSF" id="PIRSF019883">
    <property type="entry name" value="UCP019883"/>
    <property type="match status" value="1"/>
</dbReference>
<accession>A0ABU1IGH8</accession>
<feature type="transmembrane region" description="Helical" evidence="1">
    <location>
        <begin position="45"/>
        <end position="62"/>
    </location>
</feature>
<gene>
    <name evidence="2" type="ORF">QE399_004014</name>
</gene>
<reference evidence="2 3" key="1">
    <citation type="submission" date="2023-08" db="EMBL/GenBank/DDBJ databases">
        <title>Functional and genomic diversity of the sorghum phyllosphere microbiome.</title>
        <authorList>
            <person name="Shade A."/>
        </authorList>
    </citation>
    <scope>NUCLEOTIDE SEQUENCE [LARGE SCALE GENOMIC DNA]</scope>
    <source>
        <strain evidence="2 3">SORGH_AS_0335</strain>
    </source>
</reference>
<evidence type="ECO:0000256" key="1">
    <source>
        <dbReference type="SAM" id="Phobius"/>
    </source>
</evidence>
<comment type="caution">
    <text evidence="2">The sequence shown here is derived from an EMBL/GenBank/DDBJ whole genome shotgun (WGS) entry which is preliminary data.</text>
</comment>
<dbReference type="InterPro" id="IPR016768">
    <property type="entry name" value="UCP019883"/>
</dbReference>
<dbReference type="Proteomes" id="UP001267710">
    <property type="component" value="Unassembled WGS sequence"/>
</dbReference>
<evidence type="ECO:0000313" key="2">
    <source>
        <dbReference type="EMBL" id="MDR6216325.1"/>
    </source>
</evidence>
<sequence length="102" mass="11361">MSQTASIWLVIVAALVAANLPFINQRWFAVGPQAPSQRKPLPGRLLELVVLYFVVGALALLLERRAGQIAPQGWEFYAVTGTLFVTLAFPGFVYRYLLRRKG</sequence>
<keyword evidence="3" id="KW-1185">Reference proteome</keyword>
<name>A0ABU1IGH8_9BURK</name>
<proteinExistence type="predicted"/>
<keyword evidence="1" id="KW-1133">Transmembrane helix</keyword>
<dbReference type="RefSeq" id="WP_309831654.1">
    <property type="nucleotide sequence ID" value="NZ_JAVIZX010000001.1"/>
</dbReference>
<keyword evidence="1" id="KW-0472">Membrane</keyword>
<evidence type="ECO:0000313" key="3">
    <source>
        <dbReference type="Proteomes" id="UP001267710"/>
    </source>
</evidence>
<protein>
    <recommendedName>
        <fullName evidence="4">Transmembrane protein</fullName>
    </recommendedName>
</protein>
<dbReference type="EMBL" id="JAVIZX010000001">
    <property type="protein sequence ID" value="MDR6216325.1"/>
    <property type="molecule type" value="Genomic_DNA"/>
</dbReference>